<name>A0ABU5I5Y5_9HYPH</name>
<sequence length="681" mass="75380">MIRSRALLIATFLSTSFLVVTPVGFAQATADPFAKVPIPLVPQSSETTVGLSDQARTTLNEFYPAQTRGASSSFAPSAQPVGATSNAAPAEASSSNPFVPVVQAVQTPQRSGPTKPFEMDLGTGPKDATKFDTNIIDETALRYYADQRNLERVGAEIRRLKTLHPQWAPPSDLFAPRSTVDEQPVWDLFGAGQYLEARQKIENLQNADPNYRPSTDLLAKLTEGEARAAIQANSDRSNWSGTIAVARDHSNLLVCEHMDTLWRVGEAFARTDDYANAFDLYRYILVNCEDRGERRATLEKASALLPQKGVDALLALGDTQPDGMNEFDGLQFAKVRSAIAEAISNPIIPDLKIDPAELNRFQEFAKGQPDGDDAAIIGWYNYSRGEYQAASEWFEEAFQAGADDKAIEGYILSLRNLDDLDNAEMIALRYRDRSPEFGKIYIEIVADRINGLEDDETLDRGDLDSFTKVVDDSKSALGAQTLGWYFIARDEITDAGEWFKKSVSWEPSEEGVVGLAVVASREKDNSALSAIKTEYGDRYAALSDFKEYRPVVHQAAVRSTRSDKKRLNVTESKPVRVRSTGGGADKLMVDAKSQFDAGNYQAALNALDKREARGGKTYGGEILRGWANFKLNRLSEAERIFRAQDSQRSTKDTRFGIGAVQNTKYNMWPDQTNDCKVRWKC</sequence>
<feature type="region of interest" description="Disordered" evidence="1">
    <location>
        <begin position="69"/>
        <end position="94"/>
    </location>
</feature>
<dbReference type="Gene3D" id="1.25.40.10">
    <property type="entry name" value="Tetratricopeptide repeat domain"/>
    <property type="match status" value="1"/>
</dbReference>
<evidence type="ECO:0000256" key="1">
    <source>
        <dbReference type="SAM" id="MobiDB-lite"/>
    </source>
</evidence>
<evidence type="ECO:0000313" key="4">
    <source>
        <dbReference type="Proteomes" id="UP001294412"/>
    </source>
</evidence>
<proteinExistence type="predicted"/>
<feature type="region of interest" description="Disordered" evidence="1">
    <location>
        <begin position="107"/>
        <end position="126"/>
    </location>
</feature>
<comment type="caution">
    <text evidence="3">The sequence shown here is derived from an EMBL/GenBank/DDBJ whole genome shotgun (WGS) entry which is preliminary data.</text>
</comment>
<evidence type="ECO:0000313" key="3">
    <source>
        <dbReference type="EMBL" id="MDY8110803.1"/>
    </source>
</evidence>
<dbReference type="EMBL" id="JAXLPB010000006">
    <property type="protein sequence ID" value="MDY8110803.1"/>
    <property type="molecule type" value="Genomic_DNA"/>
</dbReference>
<dbReference type="InterPro" id="IPR011990">
    <property type="entry name" value="TPR-like_helical_dom_sf"/>
</dbReference>
<keyword evidence="2" id="KW-0732">Signal</keyword>
<feature type="compositionally biased region" description="Low complexity" evidence="1">
    <location>
        <begin position="85"/>
        <end position="94"/>
    </location>
</feature>
<protein>
    <recommendedName>
        <fullName evidence="5">Tetratricopeptide repeat protein</fullName>
    </recommendedName>
</protein>
<accession>A0ABU5I5Y5</accession>
<dbReference type="Proteomes" id="UP001294412">
    <property type="component" value="Unassembled WGS sequence"/>
</dbReference>
<feature type="chain" id="PRO_5045490290" description="Tetratricopeptide repeat protein" evidence="2">
    <location>
        <begin position="29"/>
        <end position="681"/>
    </location>
</feature>
<organism evidence="3 4">
    <name type="scientific">Fulvimarina uroteuthidis</name>
    <dbReference type="NCBI Taxonomy" id="3098149"/>
    <lineage>
        <taxon>Bacteria</taxon>
        <taxon>Pseudomonadati</taxon>
        <taxon>Pseudomonadota</taxon>
        <taxon>Alphaproteobacteria</taxon>
        <taxon>Hyphomicrobiales</taxon>
        <taxon>Aurantimonadaceae</taxon>
        <taxon>Fulvimarina</taxon>
    </lineage>
</organism>
<dbReference type="SUPFAM" id="SSF48452">
    <property type="entry name" value="TPR-like"/>
    <property type="match status" value="1"/>
</dbReference>
<evidence type="ECO:0000256" key="2">
    <source>
        <dbReference type="SAM" id="SignalP"/>
    </source>
</evidence>
<evidence type="ECO:0008006" key="5">
    <source>
        <dbReference type="Google" id="ProtNLM"/>
    </source>
</evidence>
<keyword evidence="4" id="KW-1185">Reference proteome</keyword>
<feature type="signal peptide" evidence="2">
    <location>
        <begin position="1"/>
        <end position="28"/>
    </location>
</feature>
<dbReference type="RefSeq" id="WP_322188705.1">
    <property type="nucleotide sequence ID" value="NZ_JAXLPB010000006.1"/>
</dbReference>
<reference evidence="3 4" key="1">
    <citation type="submission" date="2023-12" db="EMBL/GenBank/DDBJ databases">
        <title>Description of Novel Strain Fulvimarina sp. 2208YS6-2-32 isolated from Uroteuthis (Photololigo) edulis.</title>
        <authorList>
            <person name="Park J.-S."/>
        </authorList>
    </citation>
    <scope>NUCLEOTIDE SEQUENCE [LARGE SCALE GENOMIC DNA]</scope>
    <source>
        <strain evidence="3 4">2208YS6-2-32</strain>
    </source>
</reference>
<gene>
    <name evidence="3" type="ORF">U0C82_16810</name>
</gene>